<feature type="coiled-coil region" evidence="1">
    <location>
        <begin position="89"/>
        <end position="116"/>
    </location>
</feature>
<feature type="compositionally biased region" description="Basic and acidic residues" evidence="2">
    <location>
        <begin position="337"/>
        <end position="348"/>
    </location>
</feature>
<protein>
    <submittedName>
        <fullName evidence="3">Uncharacterized protein</fullName>
    </submittedName>
</protein>
<sequence>MSVLAGALTAADVTDVPDDADALRSAARLFSTAADGVLGAATNASRSWAGLPAVFTSDALQPALTPLMDPAVQKAQQMQAAAEEFSQIASRAANSIDDLKDDHDRLVRQIEQFHSSAPGQVATAAAKQAASGDLLGAVGTVVTNWQQVPDLVAEELGLRIKVQAHNDNVKTTLASIAAQVEGISPSTVDAHPVHTAADVSSSSGGEHSNWFEDAWNTAKTAVGVGGAVLGAEAEAAWPHVQDAAAVAGNLFASMGNAMVNHPDEMLELLGGIAAMAGGSAMEAGGVALDLTGIGAIGGVPLNISGAAVMAAGATAAAAGASQLGVHAMTDDGVSPNRTDHVEQAEKDPYGPNEGHPGRNNKGQYQSKDNNKARADSAQKETRGIKQYEDETGVEVTTTQQVRASMEGATKKRIYDGLVKKPDGTWEGIEVKSGTSANQAQKAFDQAVSYDHPAYAKLNGERIKITSVNYQRVK</sequence>
<keyword evidence="1" id="KW-0175">Coiled coil</keyword>
<dbReference type="EMBL" id="JAHEWX010000018">
    <property type="protein sequence ID" value="MBT1542762.1"/>
    <property type="molecule type" value="Genomic_DNA"/>
</dbReference>
<feature type="compositionally biased region" description="Basic and acidic residues" evidence="2">
    <location>
        <begin position="368"/>
        <end position="385"/>
    </location>
</feature>
<gene>
    <name evidence="3" type="ORF">KK103_13410</name>
</gene>
<dbReference type="AlphaFoldDB" id="A0A9Q2W3M8"/>
<evidence type="ECO:0000313" key="4">
    <source>
        <dbReference type="Proteomes" id="UP000709437"/>
    </source>
</evidence>
<proteinExistence type="predicted"/>
<feature type="region of interest" description="Disordered" evidence="2">
    <location>
        <begin position="328"/>
        <end position="385"/>
    </location>
</feature>
<comment type="caution">
    <text evidence="3">The sequence shown here is derived from an EMBL/GenBank/DDBJ whole genome shotgun (WGS) entry which is preliminary data.</text>
</comment>
<dbReference type="RefSeq" id="WP_214563416.1">
    <property type="nucleotide sequence ID" value="NZ_JAHEWX010000018.1"/>
</dbReference>
<dbReference type="Proteomes" id="UP000709437">
    <property type="component" value="Unassembled WGS sequence"/>
</dbReference>
<name>A0A9Q2W3M8_9MICO</name>
<organism evidence="3 4">
    <name type="scientific">Curtobacterium flaccumfaciens pv. flaccumfaciens</name>
    <dbReference type="NCBI Taxonomy" id="138532"/>
    <lineage>
        <taxon>Bacteria</taxon>
        <taxon>Bacillati</taxon>
        <taxon>Actinomycetota</taxon>
        <taxon>Actinomycetes</taxon>
        <taxon>Micrococcales</taxon>
        <taxon>Microbacteriaceae</taxon>
        <taxon>Curtobacterium</taxon>
    </lineage>
</organism>
<reference evidence="3" key="1">
    <citation type="submission" date="2021-05" db="EMBL/GenBank/DDBJ databases">
        <title>Whole genome sequence of Curtobacterium flaccumfaciens pv. flaccumfaciens strain CFBP 3417.</title>
        <authorList>
            <person name="Osdaghi E."/>
            <person name="Taghouti G."/>
            <person name="Portier P."/>
            <person name="Fazliarab A."/>
            <person name="Taghavi S.M."/>
            <person name="Briand M."/>
            <person name="Le-Saux M."/>
            <person name="Jacques M.-A."/>
        </authorList>
    </citation>
    <scope>NUCLEOTIDE SEQUENCE</scope>
    <source>
        <strain evidence="3">CFBP 3417</strain>
    </source>
</reference>
<evidence type="ECO:0000313" key="3">
    <source>
        <dbReference type="EMBL" id="MBT1542762.1"/>
    </source>
</evidence>
<evidence type="ECO:0000256" key="1">
    <source>
        <dbReference type="SAM" id="Coils"/>
    </source>
</evidence>
<accession>A0A9Q2W3M8</accession>
<evidence type="ECO:0000256" key="2">
    <source>
        <dbReference type="SAM" id="MobiDB-lite"/>
    </source>
</evidence>